<sequence length="103" mass="11785">MVLQCYFLLIVQCSYLSCLCSGEKLFLLTYQGLPVCICLQGVSPHYREIASKSKLSAVFYSFPLFQYCPPASVSRDGSAFLFLVKLGWSKTRWDPWQKKKIIT</sequence>
<feature type="chain" id="PRO_5038115329" description="Secreted protein" evidence="1">
    <location>
        <begin position="23"/>
        <end position="103"/>
    </location>
</feature>
<dbReference type="AlphaFoldDB" id="A0A974HMY0"/>
<accession>A0A974HMY0</accession>
<organism evidence="2 3">
    <name type="scientific">Xenopus laevis</name>
    <name type="common">African clawed frog</name>
    <dbReference type="NCBI Taxonomy" id="8355"/>
    <lineage>
        <taxon>Eukaryota</taxon>
        <taxon>Metazoa</taxon>
        <taxon>Chordata</taxon>
        <taxon>Craniata</taxon>
        <taxon>Vertebrata</taxon>
        <taxon>Euteleostomi</taxon>
        <taxon>Amphibia</taxon>
        <taxon>Batrachia</taxon>
        <taxon>Anura</taxon>
        <taxon>Pipoidea</taxon>
        <taxon>Pipidae</taxon>
        <taxon>Xenopodinae</taxon>
        <taxon>Xenopus</taxon>
        <taxon>Xenopus</taxon>
    </lineage>
</organism>
<dbReference type="EMBL" id="CM004472">
    <property type="protein sequence ID" value="OCT84017.1"/>
    <property type="molecule type" value="Genomic_DNA"/>
</dbReference>
<feature type="signal peptide" evidence="1">
    <location>
        <begin position="1"/>
        <end position="22"/>
    </location>
</feature>
<evidence type="ECO:0000313" key="2">
    <source>
        <dbReference type="EMBL" id="OCT84017.1"/>
    </source>
</evidence>
<gene>
    <name evidence="2" type="ORF">XELAEV_18022154mg</name>
</gene>
<name>A0A974HMY0_XENLA</name>
<evidence type="ECO:0008006" key="4">
    <source>
        <dbReference type="Google" id="ProtNLM"/>
    </source>
</evidence>
<proteinExistence type="predicted"/>
<evidence type="ECO:0000256" key="1">
    <source>
        <dbReference type="SAM" id="SignalP"/>
    </source>
</evidence>
<dbReference type="Proteomes" id="UP000694892">
    <property type="component" value="Chromosome 4L"/>
</dbReference>
<reference evidence="3" key="1">
    <citation type="journal article" date="2016" name="Nature">
        <title>Genome evolution in the allotetraploid frog Xenopus laevis.</title>
        <authorList>
            <person name="Session A.M."/>
            <person name="Uno Y."/>
            <person name="Kwon T."/>
            <person name="Chapman J.A."/>
            <person name="Toyoda A."/>
            <person name="Takahashi S."/>
            <person name="Fukui A."/>
            <person name="Hikosaka A."/>
            <person name="Suzuki A."/>
            <person name="Kondo M."/>
            <person name="van Heeringen S.J."/>
            <person name="Quigley I."/>
            <person name="Heinz S."/>
            <person name="Ogino H."/>
            <person name="Ochi H."/>
            <person name="Hellsten U."/>
            <person name="Lyons J.B."/>
            <person name="Simakov O."/>
            <person name="Putnam N."/>
            <person name="Stites J."/>
            <person name="Kuroki Y."/>
            <person name="Tanaka T."/>
            <person name="Michiue T."/>
            <person name="Watanabe M."/>
            <person name="Bogdanovic O."/>
            <person name="Lister R."/>
            <person name="Georgiou G."/>
            <person name="Paranjpe S.S."/>
            <person name="van Kruijsbergen I."/>
            <person name="Shu S."/>
            <person name="Carlson J."/>
            <person name="Kinoshita T."/>
            <person name="Ohta Y."/>
            <person name="Mawaribuchi S."/>
            <person name="Jenkins J."/>
            <person name="Grimwood J."/>
            <person name="Schmutz J."/>
            <person name="Mitros T."/>
            <person name="Mozaffari S.V."/>
            <person name="Suzuki Y."/>
            <person name="Haramoto Y."/>
            <person name="Yamamoto T.S."/>
            <person name="Takagi C."/>
            <person name="Heald R."/>
            <person name="Miller K."/>
            <person name="Haudenschild C."/>
            <person name="Kitzman J."/>
            <person name="Nakayama T."/>
            <person name="Izutsu Y."/>
            <person name="Robert J."/>
            <person name="Fortriede J."/>
            <person name="Burns K."/>
            <person name="Lotay V."/>
            <person name="Karimi K."/>
            <person name="Yasuoka Y."/>
            <person name="Dichmann D.S."/>
            <person name="Flajnik M.F."/>
            <person name="Houston D.W."/>
            <person name="Shendure J."/>
            <person name="DuPasquier L."/>
            <person name="Vize P.D."/>
            <person name="Zorn A.M."/>
            <person name="Ito M."/>
            <person name="Marcotte E.M."/>
            <person name="Wallingford J.B."/>
            <person name="Ito Y."/>
            <person name="Asashima M."/>
            <person name="Ueno N."/>
            <person name="Matsuda Y."/>
            <person name="Veenstra G.J."/>
            <person name="Fujiyama A."/>
            <person name="Harland R.M."/>
            <person name="Taira M."/>
            <person name="Rokhsar D.S."/>
        </authorList>
    </citation>
    <scope>NUCLEOTIDE SEQUENCE [LARGE SCALE GENOMIC DNA]</scope>
    <source>
        <strain evidence="3">J</strain>
    </source>
</reference>
<protein>
    <recommendedName>
        <fullName evidence="4">Secreted protein</fullName>
    </recommendedName>
</protein>
<keyword evidence="1" id="KW-0732">Signal</keyword>
<evidence type="ECO:0000313" key="3">
    <source>
        <dbReference type="Proteomes" id="UP000694892"/>
    </source>
</evidence>